<gene>
    <name evidence="1" type="primary">AlNc14C195G8550</name>
    <name evidence="2" type="synonym">AlNc14C403G11388</name>
    <name evidence="1" type="ORF">ALNC14_096190</name>
    <name evidence="2" type="ORF">ALNC14_128340</name>
</gene>
<dbReference type="EMBL" id="FR824240">
    <property type="protein sequence ID" value="CCA23475.1"/>
    <property type="molecule type" value="Genomic_DNA"/>
</dbReference>
<accession>F0WQ69</accession>
<dbReference type="HOGENOM" id="CLU_2836541_0_0_1"/>
<dbReference type="AlphaFoldDB" id="F0WQ69"/>
<sequence>MRSWCRPPNSGYKLDDAKSLRCHGAQLSDTSRIKIAEFKWLHKEMRPNLSTVTTAGGCCFLDRKTA</sequence>
<organism evidence="1">
    <name type="scientific">Albugo laibachii Nc14</name>
    <dbReference type="NCBI Taxonomy" id="890382"/>
    <lineage>
        <taxon>Eukaryota</taxon>
        <taxon>Sar</taxon>
        <taxon>Stramenopiles</taxon>
        <taxon>Oomycota</taxon>
        <taxon>Peronosporomycetes</taxon>
        <taxon>Albuginales</taxon>
        <taxon>Albuginaceae</taxon>
        <taxon>Albugo</taxon>
    </lineage>
</organism>
<name>F0WQ69_9STRA</name>
<evidence type="ECO:0000313" key="1">
    <source>
        <dbReference type="EMBL" id="CCA23475.1"/>
    </source>
</evidence>
<dbReference type="EMBL" id="FR824446">
    <property type="protein sequence ID" value="CCA26690.1"/>
    <property type="molecule type" value="Genomic_DNA"/>
</dbReference>
<reference evidence="1" key="1">
    <citation type="journal article" date="2011" name="PLoS Biol.">
        <title>Gene gain and loss during evolution of obligate parasitism in the white rust pathogen of Arabidopsis thaliana.</title>
        <authorList>
            <person name="Kemen E."/>
            <person name="Gardiner A."/>
            <person name="Schultz-Larsen T."/>
            <person name="Kemen A.C."/>
            <person name="Balmuth A.L."/>
            <person name="Robert-Seilaniantz A."/>
            <person name="Bailey K."/>
            <person name="Holub E."/>
            <person name="Studholme D.J."/>
            <person name="Maclean D."/>
            <person name="Jones J.D."/>
        </authorList>
    </citation>
    <scope>NUCLEOTIDE SEQUENCE</scope>
</reference>
<protein>
    <submittedName>
        <fullName evidence="1">AlNc14C195G8550 protein</fullName>
    </submittedName>
    <submittedName>
        <fullName evidence="2">AlNc14C403G11388 protein</fullName>
    </submittedName>
</protein>
<proteinExistence type="predicted"/>
<reference evidence="1" key="2">
    <citation type="submission" date="2011-02" db="EMBL/GenBank/DDBJ databases">
        <authorList>
            <person name="MacLean D."/>
        </authorList>
    </citation>
    <scope>NUCLEOTIDE SEQUENCE</scope>
</reference>
<evidence type="ECO:0000313" key="2">
    <source>
        <dbReference type="EMBL" id="CCA26690.1"/>
    </source>
</evidence>